<protein>
    <recommendedName>
        <fullName evidence="4">Aspartyl protease</fullName>
    </recommendedName>
</protein>
<dbReference type="CDD" id="cd05483">
    <property type="entry name" value="retropepsin_like_bacteria"/>
    <property type="match status" value="1"/>
</dbReference>
<evidence type="ECO:0000313" key="3">
    <source>
        <dbReference type="Proteomes" id="UP000820977"/>
    </source>
</evidence>
<dbReference type="RefSeq" id="WP_172344658.1">
    <property type="nucleotide sequence ID" value="NZ_CASYYZ010000020.1"/>
</dbReference>
<organism evidence="2 3">
    <name type="scientific">Xylanibacter caecicola</name>
    <dbReference type="NCBI Taxonomy" id="2736294"/>
    <lineage>
        <taxon>Bacteria</taxon>
        <taxon>Pseudomonadati</taxon>
        <taxon>Bacteroidota</taxon>
        <taxon>Bacteroidia</taxon>
        <taxon>Bacteroidales</taxon>
        <taxon>Prevotellaceae</taxon>
        <taxon>Xylanibacter</taxon>
    </lineage>
</organism>
<feature type="signal peptide" evidence="1">
    <location>
        <begin position="1"/>
        <end position="20"/>
    </location>
</feature>
<dbReference type="Gene3D" id="2.40.70.10">
    <property type="entry name" value="Acid Proteases"/>
    <property type="match status" value="1"/>
</dbReference>
<reference evidence="2 3" key="1">
    <citation type="submission" date="2020-05" db="EMBL/GenBank/DDBJ databases">
        <title>Distinct polysaccharide utilization as determinants for interspecies competition between intestinal Prevotella spp.</title>
        <authorList>
            <person name="Galvez E.J.C."/>
            <person name="Iljazovic A."/>
            <person name="Strowig T."/>
        </authorList>
    </citation>
    <scope>NUCLEOTIDE SEQUENCE [LARGE SCALE GENOMIC DNA]</scope>
    <source>
        <strain evidence="2 3">PCHR</strain>
    </source>
</reference>
<dbReference type="InterPro" id="IPR034122">
    <property type="entry name" value="Retropepsin-like_bacterial"/>
</dbReference>
<dbReference type="Proteomes" id="UP000820977">
    <property type="component" value="Unassembled WGS sequence"/>
</dbReference>
<evidence type="ECO:0008006" key="4">
    <source>
        <dbReference type="Google" id="ProtNLM"/>
    </source>
</evidence>
<dbReference type="SUPFAM" id="SSF50630">
    <property type="entry name" value="Acid proteases"/>
    <property type="match status" value="1"/>
</dbReference>
<sequence>MKKLLYTFIVLICSCSFGFAQTYDEKIGNAMNKGDWFALDSIYQSAPKDSIHKFLEVYSRCLIGNRFNRPDVSIPAFTELFNTQSEYLDLGNILNSSLMFAMDLSRIGDNEKAATIVSSVLDATRQHLDSTAISGMQKHINQYKALSAYKPYAITFGNSPQATVPFRFVPVDPTKHNSLLIHLDDCAINGIPADITFDTGAGINVISDSLAQKLGLISLDATGNVGDLTGVQTGRHVIAKELKLGSITITDVPFTVISMTTNTEEADKYINCFDIVVGSELMLQLKDLTIDFVNHQITIPATAPTRSNATSNMCFSSSMNLLARGKIHNNPMLMCIDSGDASFGSLDKTFFEKNKEYIIAHSQPDSIRMAGVGGVHISKCYRVPDLKAQLGNRTVIIPQIDVRCEDNPSGMEHECNFGLKSLMLFGKVRFNMVDFTLTACP</sequence>
<comment type="caution">
    <text evidence="2">The sequence shown here is derived from an EMBL/GenBank/DDBJ whole genome shotgun (WGS) entry which is preliminary data.</text>
</comment>
<dbReference type="EMBL" id="JABKKJ010000008">
    <property type="protein sequence ID" value="NPE25168.1"/>
    <property type="molecule type" value="Genomic_DNA"/>
</dbReference>
<gene>
    <name evidence="2" type="ORF">HPS54_06500</name>
</gene>
<accession>A0ABX2B1L2</accession>
<proteinExistence type="predicted"/>
<dbReference type="InterPro" id="IPR021109">
    <property type="entry name" value="Peptidase_aspartic_dom_sf"/>
</dbReference>
<feature type="chain" id="PRO_5045225007" description="Aspartyl protease" evidence="1">
    <location>
        <begin position="21"/>
        <end position="441"/>
    </location>
</feature>
<name>A0ABX2B1L2_9BACT</name>
<evidence type="ECO:0000313" key="2">
    <source>
        <dbReference type="EMBL" id="NPE25168.1"/>
    </source>
</evidence>
<keyword evidence="3" id="KW-1185">Reference proteome</keyword>
<dbReference type="Pfam" id="PF13650">
    <property type="entry name" value="Asp_protease_2"/>
    <property type="match status" value="1"/>
</dbReference>
<keyword evidence="1" id="KW-0732">Signal</keyword>
<evidence type="ECO:0000256" key="1">
    <source>
        <dbReference type="SAM" id="SignalP"/>
    </source>
</evidence>
<dbReference type="PROSITE" id="PS51257">
    <property type="entry name" value="PROKAR_LIPOPROTEIN"/>
    <property type="match status" value="1"/>
</dbReference>